<dbReference type="GO" id="GO:0005886">
    <property type="term" value="C:plasma membrane"/>
    <property type="evidence" value="ECO:0007669"/>
    <property type="project" value="UniProtKB-SubCell"/>
</dbReference>
<dbReference type="GO" id="GO:0140359">
    <property type="term" value="F:ABC-type transporter activity"/>
    <property type="evidence" value="ECO:0007669"/>
    <property type="project" value="InterPro"/>
</dbReference>
<keyword evidence="2" id="KW-0812">Transmembrane</keyword>
<feature type="transmembrane region" description="Helical" evidence="2">
    <location>
        <begin position="197"/>
        <end position="218"/>
    </location>
</feature>
<dbReference type="Proteomes" id="UP000222531">
    <property type="component" value="Unassembled WGS sequence"/>
</dbReference>
<feature type="transmembrane region" description="Helical" evidence="2">
    <location>
        <begin position="73"/>
        <end position="96"/>
    </location>
</feature>
<feature type="region of interest" description="Disordered" evidence="1">
    <location>
        <begin position="1"/>
        <end position="36"/>
    </location>
</feature>
<proteinExistence type="predicted"/>
<evidence type="ECO:0000313" key="3">
    <source>
        <dbReference type="EMBL" id="PHQ49191.1"/>
    </source>
</evidence>
<feature type="transmembrane region" description="Helical" evidence="2">
    <location>
        <begin position="108"/>
        <end position="131"/>
    </location>
</feature>
<feature type="transmembrane region" description="Helical" evidence="2">
    <location>
        <begin position="225"/>
        <end position="246"/>
    </location>
</feature>
<keyword evidence="2" id="KW-1133">Transmembrane helix</keyword>
<gene>
    <name evidence="3" type="ORF">BLA24_24300</name>
</gene>
<dbReference type="RefSeq" id="WP_099201145.1">
    <property type="nucleotide sequence ID" value="NZ_JBIRXA010000003.1"/>
</dbReference>
<dbReference type="AlphaFoldDB" id="A0A2G1XDB9"/>
<reference evidence="3 4" key="1">
    <citation type="journal article" date="2017" name="Biochemistry">
        <title>Identification of the Biosynthetic Pathway for the Antibiotic Bicyclomycin.</title>
        <authorList>
            <person name="Patteson J."/>
            <person name="Cai W."/>
            <person name="Johnson R.A."/>
            <person name="Santa Maria K."/>
            <person name="Li B."/>
        </authorList>
    </citation>
    <scope>NUCLEOTIDE SEQUENCE [LARGE SCALE GENOMIC DNA]</scope>
    <source>
        <strain evidence="3 4">ATCC 21532</strain>
    </source>
</reference>
<evidence type="ECO:0000313" key="4">
    <source>
        <dbReference type="Proteomes" id="UP000222531"/>
    </source>
</evidence>
<feature type="compositionally biased region" description="Low complexity" evidence="1">
    <location>
        <begin position="1"/>
        <end position="10"/>
    </location>
</feature>
<organism evidence="3 4">
    <name type="scientific">Streptomyces cinnamoneus</name>
    <name type="common">Streptoverticillium cinnamoneum</name>
    <dbReference type="NCBI Taxonomy" id="53446"/>
    <lineage>
        <taxon>Bacteria</taxon>
        <taxon>Bacillati</taxon>
        <taxon>Actinomycetota</taxon>
        <taxon>Actinomycetes</taxon>
        <taxon>Kitasatosporales</taxon>
        <taxon>Streptomycetaceae</taxon>
        <taxon>Streptomyces</taxon>
        <taxon>Streptomyces cinnamoneus group</taxon>
    </lineage>
</organism>
<dbReference type="EMBL" id="NHZO01000154">
    <property type="protein sequence ID" value="PHQ49191.1"/>
    <property type="molecule type" value="Genomic_DNA"/>
</dbReference>
<feature type="transmembrane region" description="Helical" evidence="2">
    <location>
        <begin position="158"/>
        <end position="177"/>
    </location>
</feature>
<accession>A0A2G1XDB9</accession>
<name>A0A2G1XDB9_STRCJ</name>
<evidence type="ECO:0000256" key="1">
    <source>
        <dbReference type="SAM" id="MobiDB-lite"/>
    </source>
</evidence>
<feature type="compositionally biased region" description="Pro residues" evidence="1">
    <location>
        <begin position="11"/>
        <end position="28"/>
    </location>
</feature>
<keyword evidence="2" id="KW-0472">Membrane</keyword>
<sequence length="308" mass="32136">MNTPQQHTAPPQQPPVPPASPAFPPQPQPQTQGYWPGQTPVGGYVSPIPLRRATLTDALAAEWTKIRSLRSTMWTLGTMVVLTVGIGLLIAVALGSTNGSTGENTGSVLVLGLYGVMLGVMCVITLGVLTISSEYGTGLIRTTLTACPDRARVLTAKAVVFFLLTFTITLLSTGIVAVADDVFAGHLASVDPSGEQWVRATIGMSLFVSLLGVVSLAVGTVVRHAAGAITTMLGIVLLPLIMALFMDTSSLQDVRDALFGYSIPSQMAALYDVNTLGGPTGWTPLWIMLGATAVALGGAYTSLLKRDA</sequence>
<evidence type="ECO:0000256" key="2">
    <source>
        <dbReference type="SAM" id="Phobius"/>
    </source>
</evidence>
<feature type="transmembrane region" description="Helical" evidence="2">
    <location>
        <begin position="285"/>
        <end position="304"/>
    </location>
</feature>
<comment type="caution">
    <text evidence="3">The sequence shown here is derived from an EMBL/GenBank/DDBJ whole genome shotgun (WGS) entry which is preliminary data.</text>
</comment>
<keyword evidence="4" id="KW-1185">Reference proteome</keyword>
<dbReference type="OrthoDB" id="3297477at2"/>
<protein>
    <submittedName>
        <fullName evidence="3">ABC transporter permease</fullName>
    </submittedName>
</protein>